<dbReference type="Proteomes" id="UP000004407">
    <property type="component" value="Unassembled WGS sequence"/>
</dbReference>
<evidence type="ECO:0000313" key="2">
    <source>
        <dbReference type="Proteomes" id="UP000004407"/>
    </source>
</evidence>
<protein>
    <submittedName>
        <fullName evidence="1">Uncharacterized protein</fullName>
    </submittedName>
</protein>
<sequence>MATIDATGYDTIVSPHWYIILIYNVYLHSRKYALMTIYIYDEAATFISAWGLGLLVSTTMGNS</sequence>
<dbReference type="EMBL" id="AFZZ01000093">
    <property type="protein sequence ID" value="EHJ41174.1"/>
    <property type="molecule type" value="Genomic_DNA"/>
</dbReference>
<name>G6AWR3_9BACT</name>
<reference evidence="1 2" key="1">
    <citation type="submission" date="2011-08" db="EMBL/GenBank/DDBJ databases">
        <authorList>
            <person name="Weinstock G."/>
            <person name="Sodergren E."/>
            <person name="Clifton S."/>
            <person name="Fulton L."/>
            <person name="Fulton B."/>
            <person name="Courtney L."/>
            <person name="Fronick C."/>
            <person name="Harrison M."/>
            <person name="Strong C."/>
            <person name="Farmer C."/>
            <person name="Delahaunty K."/>
            <person name="Markovic C."/>
            <person name="Hall O."/>
            <person name="Minx P."/>
            <person name="Tomlinson C."/>
            <person name="Mitreva M."/>
            <person name="Hou S."/>
            <person name="Chen J."/>
            <person name="Wollam A."/>
            <person name="Pepin K.H."/>
            <person name="Johnson M."/>
            <person name="Bhonagiri V."/>
            <person name="Zhang X."/>
            <person name="Suruliraj S."/>
            <person name="Warren W."/>
            <person name="Chinwalla A."/>
            <person name="Mardis E.R."/>
            <person name="Wilson R.K."/>
        </authorList>
    </citation>
    <scope>NUCLEOTIDE SEQUENCE [LARGE SCALE GENOMIC DNA]</scope>
    <source>
        <strain evidence="1 2">DSM 18206</strain>
    </source>
</reference>
<organism evidence="1 2">
    <name type="scientific">Leyella stercorea DSM 18206</name>
    <dbReference type="NCBI Taxonomy" id="1002367"/>
    <lineage>
        <taxon>Bacteria</taxon>
        <taxon>Pseudomonadati</taxon>
        <taxon>Bacteroidota</taxon>
        <taxon>Bacteroidia</taxon>
        <taxon>Bacteroidales</taxon>
        <taxon>Prevotellaceae</taxon>
        <taxon>Leyella</taxon>
    </lineage>
</organism>
<dbReference type="AlphaFoldDB" id="G6AWR3"/>
<gene>
    <name evidence="1" type="ORF">HMPREF0673_01061</name>
</gene>
<proteinExistence type="predicted"/>
<evidence type="ECO:0000313" key="1">
    <source>
        <dbReference type="EMBL" id="EHJ41174.1"/>
    </source>
</evidence>
<dbReference type="HOGENOM" id="CLU_2882207_0_0_10"/>
<comment type="caution">
    <text evidence="1">The sequence shown here is derived from an EMBL/GenBank/DDBJ whole genome shotgun (WGS) entry which is preliminary data.</text>
</comment>
<accession>G6AWR3</accession>